<dbReference type="GO" id="GO:0007166">
    <property type="term" value="P:cell surface receptor signaling pathway"/>
    <property type="evidence" value="ECO:0007669"/>
    <property type="project" value="TreeGrafter"/>
</dbReference>
<protein>
    <recommendedName>
        <fullName evidence="5">Immunoglobulin V-set domain-containing protein</fullName>
    </recommendedName>
</protein>
<dbReference type="InterPro" id="IPR013783">
    <property type="entry name" value="Ig-like_fold"/>
</dbReference>
<sequence length="83" mass="9545">MQNPRYKVARVGKPVNLSCSQNLNHNTMYWYQQKPNQGPKFLLYYYDTTLNRETDTSDNFQSSRPNTSFCSLDIRSAGLGDSA</sequence>
<reference evidence="6 7" key="1">
    <citation type="submission" date="2016-06" db="EMBL/GenBank/DDBJ databases">
        <title>The Draft Genome Sequence and Annotation of the Desert Woodrat Neotoma lepida.</title>
        <authorList>
            <person name="Campbell M."/>
            <person name="Oakeson K.F."/>
            <person name="Yandell M."/>
            <person name="Halpert J.R."/>
            <person name="Dearing D."/>
        </authorList>
    </citation>
    <scope>NUCLEOTIDE SEQUENCE [LARGE SCALE GENOMIC DNA]</scope>
    <source>
        <strain evidence="6">417</strain>
        <tissue evidence="6">Liver</tissue>
    </source>
</reference>
<dbReference type="GO" id="GO:0005886">
    <property type="term" value="C:plasma membrane"/>
    <property type="evidence" value="ECO:0007669"/>
    <property type="project" value="TreeGrafter"/>
</dbReference>
<accession>A0A1A6GH41</accession>
<dbReference type="AlphaFoldDB" id="A0A1A6GH41"/>
<gene>
    <name evidence="6" type="ORF">A6R68_05872</name>
</gene>
<keyword evidence="4" id="KW-0393">Immunoglobulin domain</keyword>
<dbReference type="SUPFAM" id="SSF48726">
    <property type="entry name" value="Immunoglobulin"/>
    <property type="match status" value="1"/>
</dbReference>
<keyword evidence="2" id="KW-0391">Immunity</keyword>
<comment type="caution">
    <text evidence="6">The sequence shown here is derived from an EMBL/GenBank/DDBJ whole genome shotgun (WGS) entry which is preliminary data.</text>
</comment>
<keyword evidence="3" id="KW-1064">Adaptive immunity</keyword>
<evidence type="ECO:0000313" key="6">
    <source>
        <dbReference type="EMBL" id="OBS65588.1"/>
    </source>
</evidence>
<keyword evidence="1" id="KW-0732">Signal</keyword>
<feature type="non-terminal residue" evidence="6">
    <location>
        <position position="83"/>
    </location>
</feature>
<evidence type="ECO:0000256" key="4">
    <source>
        <dbReference type="ARBA" id="ARBA00023319"/>
    </source>
</evidence>
<keyword evidence="7" id="KW-1185">Reference proteome</keyword>
<evidence type="ECO:0000256" key="1">
    <source>
        <dbReference type="ARBA" id="ARBA00022729"/>
    </source>
</evidence>
<name>A0A1A6GH41_NEOLE</name>
<dbReference type="InterPro" id="IPR050413">
    <property type="entry name" value="TCR_beta_variable"/>
</dbReference>
<dbReference type="PANTHER" id="PTHR23268:SF13">
    <property type="entry name" value="IG-LIKE DOMAIN-CONTAINING PROTEIN"/>
    <property type="match status" value="1"/>
</dbReference>
<dbReference type="OrthoDB" id="9623484at2759"/>
<feature type="domain" description="Immunoglobulin V-set" evidence="5">
    <location>
        <begin position="2"/>
        <end position="82"/>
    </location>
</feature>
<proteinExistence type="predicted"/>
<evidence type="ECO:0000313" key="7">
    <source>
        <dbReference type="Proteomes" id="UP000092124"/>
    </source>
</evidence>
<dbReference type="EMBL" id="LZPO01092796">
    <property type="protein sequence ID" value="OBS65588.1"/>
    <property type="molecule type" value="Genomic_DNA"/>
</dbReference>
<dbReference type="Pfam" id="PF07686">
    <property type="entry name" value="V-set"/>
    <property type="match status" value="1"/>
</dbReference>
<dbReference type="STRING" id="56216.A0A1A6GH41"/>
<dbReference type="InterPro" id="IPR013106">
    <property type="entry name" value="Ig_V-set"/>
</dbReference>
<dbReference type="Gene3D" id="2.60.40.10">
    <property type="entry name" value="Immunoglobulins"/>
    <property type="match status" value="1"/>
</dbReference>
<organism evidence="6 7">
    <name type="scientific">Neotoma lepida</name>
    <name type="common">Desert woodrat</name>
    <dbReference type="NCBI Taxonomy" id="56216"/>
    <lineage>
        <taxon>Eukaryota</taxon>
        <taxon>Metazoa</taxon>
        <taxon>Chordata</taxon>
        <taxon>Craniata</taxon>
        <taxon>Vertebrata</taxon>
        <taxon>Euteleostomi</taxon>
        <taxon>Mammalia</taxon>
        <taxon>Eutheria</taxon>
        <taxon>Euarchontoglires</taxon>
        <taxon>Glires</taxon>
        <taxon>Rodentia</taxon>
        <taxon>Myomorpha</taxon>
        <taxon>Muroidea</taxon>
        <taxon>Cricetidae</taxon>
        <taxon>Neotominae</taxon>
        <taxon>Neotoma</taxon>
    </lineage>
</organism>
<dbReference type="PANTHER" id="PTHR23268">
    <property type="entry name" value="T-CELL RECEPTOR BETA CHAIN"/>
    <property type="match status" value="1"/>
</dbReference>
<evidence type="ECO:0000256" key="2">
    <source>
        <dbReference type="ARBA" id="ARBA00022859"/>
    </source>
</evidence>
<evidence type="ECO:0000259" key="5">
    <source>
        <dbReference type="Pfam" id="PF07686"/>
    </source>
</evidence>
<dbReference type="Proteomes" id="UP000092124">
    <property type="component" value="Unassembled WGS sequence"/>
</dbReference>
<dbReference type="InterPro" id="IPR036179">
    <property type="entry name" value="Ig-like_dom_sf"/>
</dbReference>
<evidence type="ECO:0000256" key="3">
    <source>
        <dbReference type="ARBA" id="ARBA00023130"/>
    </source>
</evidence>
<dbReference type="GO" id="GO:0002250">
    <property type="term" value="P:adaptive immune response"/>
    <property type="evidence" value="ECO:0007669"/>
    <property type="project" value="UniProtKB-KW"/>
</dbReference>